<keyword evidence="14" id="KW-1185">Reference proteome</keyword>
<organism evidence="13 14">
    <name type="scientific">Sripur virus</name>
    <dbReference type="NCBI Taxonomy" id="1620897"/>
    <lineage>
        <taxon>Viruses</taxon>
        <taxon>Riboviria</taxon>
        <taxon>Orthornavirae</taxon>
        <taxon>Negarnaviricota</taxon>
        <taxon>Haploviricotina</taxon>
        <taxon>Monjiviricetes</taxon>
        <taxon>Mononegavirales</taxon>
        <taxon>Rhabdoviridae</taxon>
        <taxon>Alpharhabdovirinae</taxon>
        <taxon>Sripuvirus</taxon>
        <taxon>Sripuvirus sripur</taxon>
    </lineage>
</organism>
<keyword evidence="9" id="KW-1035">Host cytoplasm</keyword>
<evidence type="ECO:0000256" key="7">
    <source>
        <dbReference type="ARBA" id="ARBA00022884"/>
    </source>
</evidence>
<dbReference type="SUPFAM" id="SSF140809">
    <property type="entry name" value="Rhabdovirus nucleoprotein-like"/>
    <property type="match status" value="1"/>
</dbReference>
<evidence type="ECO:0000256" key="4">
    <source>
        <dbReference type="ARBA" id="ARBA00022497"/>
    </source>
</evidence>
<evidence type="ECO:0000313" key="13">
    <source>
        <dbReference type="EMBL" id="AJR28583.1"/>
    </source>
</evidence>
<name>A0A0D3R1S3_9RHAB</name>
<dbReference type="GO" id="GO:0030430">
    <property type="term" value="C:host cell cytoplasm"/>
    <property type="evidence" value="ECO:0007669"/>
    <property type="project" value="UniProtKB-SubCell"/>
</dbReference>
<evidence type="ECO:0000313" key="14">
    <source>
        <dbReference type="Proteomes" id="UP000204558"/>
    </source>
</evidence>
<keyword evidence="7" id="KW-0694">RNA-binding</keyword>
<keyword evidence="4" id="KW-1139">Helical capsid protein</keyword>
<dbReference type="Proteomes" id="UP000204558">
    <property type="component" value="Segment"/>
</dbReference>
<dbReference type="RefSeq" id="YP_009362210.1">
    <property type="nucleotide sequence ID" value="NC_034542.1"/>
</dbReference>
<dbReference type="Gene3D" id="1.10.3610.10">
    <property type="entry name" value="Nucleoprotein"/>
    <property type="match status" value="1"/>
</dbReference>
<keyword evidence="10" id="KW-0687">Ribonucleoprotein</keyword>
<protein>
    <recommendedName>
        <fullName evidence="3">Nucleoprotein</fullName>
    </recommendedName>
    <alternativeName>
        <fullName evidence="11">Nucleocapsid protein</fullName>
    </alternativeName>
</protein>
<evidence type="ECO:0000256" key="3">
    <source>
        <dbReference type="ARBA" id="ARBA00014389"/>
    </source>
</evidence>
<evidence type="ECO:0000256" key="5">
    <source>
        <dbReference type="ARBA" id="ARBA00022561"/>
    </source>
</evidence>
<accession>A0A0D3R1S3</accession>
<keyword evidence="6" id="KW-0946">Virion</keyword>
<evidence type="ECO:0000256" key="1">
    <source>
        <dbReference type="ARBA" id="ARBA00004192"/>
    </source>
</evidence>
<dbReference type="OrthoDB" id="22890at10239"/>
<evidence type="ECO:0000256" key="11">
    <source>
        <dbReference type="ARBA" id="ARBA00033344"/>
    </source>
</evidence>
<evidence type="ECO:0000256" key="9">
    <source>
        <dbReference type="ARBA" id="ARBA00023200"/>
    </source>
</evidence>
<keyword evidence="8 13" id="KW-0543">Viral nucleoprotein</keyword>
<dbReference type="GO" id="GO:0019029">
    <property type="term" value="C:helical viral capsid"/>
    <property type="evidence" value="ECO:0007669"/>
    <property type="project" value="UniProtKB-KW"/>
</dbReference>
<evidence type="ECO:0000256" key="2">
    <source>
        <dbReference type="ARBA" id="ARBA00004328"/>
    </source>
</evidence>
<dbReference type="GO" id="GO:1990904">
    <property type="term" value="C:ribonucleoprotein complex"/>
    <property type="evidence" value="ECO:0007669"/>
    <property type="project" value="UniProtKB-KW"/>
</dbReference>
<evidence type="ECO:0000256" key="8">
    <source>
        <dbReference type="ARBA" id="ARBA00023086"/>
    </source>
</evidence>
<evidence type="ECO:0000259" key="12">
    <source>
        <dbReference type="Pfam" id="PF00945"/>
    </source>
</evidence>
<dbReference type="InterPro" id="IPR035961">
    <property type="entry name" value="Rhabdovirus_nucleoprotein-like"/>
</dbReference>
<dbReference type="GO" id="GO:0003723">
    <property type="term" value="F:RNA binding"/>
    <property type="evidence" value="ECO:0007669"/>
    <property type="project" value="UniProtKB-KW"/>
</dbReference>
<comment type="subcellular location">
    <subcellularLocation>
        <location evidence="1">Host cytoplasm</location>
    </subcellularLocation>
    <subcellularLocation>
        <location evidence="2">Virion</location>
    </subcellularLocation>
</comment>
<evidence type="ECO:0000256" key="6">
    <source>
        <dbReference type="ARBA" id="ARBA00022844"/>
    </source>
</evidence>
<dbReference type="InterPro" id="IPR023330">
    <property type="entry name" value="Rhabdovirus_ncapsid_N"/>
</dbReference>
<evidence type="ECO:0000256" key="10">
    <source>
        <dbReference type="ARBA" id="ARBA00023274"/>
    </source>
</evidence>
<sequence length="426" mass="47516">MSSKVFYLAGSDKSVQTKENRFGKTPIYPSVFFQKKEKPLVLLKDTKLSQEELKGVVVKRLKDATLTSDVFLTWLYGSSFGESIKLESDWTSFGVVIGSADEKISFRNIFKMERGGSHNLNAADGDLELAKKCTDLGVAMVGLATFRLSGQSAVQQLHRQNVAARINDLLSSETGGHLSVVANRGLSNQWMVDKNFLKVVAAVDMFYYRFPTSEEAKCRVSIMGCRYRDCSAYVALGYMCKITGLSEAELLSWVWLEKIGHQIVAILKSGEECEDEYSYFPYQSCFCLTSCSAYSVTQNQELYLWIQATGCLLLNNRSLNAIKSGDVNPYDVAKLSTLLGYACSKSFCFKEVFTEKKDGTPDPSMVLVKQLGSQPTSKNGKAWLKFFLQRGKLLPDDVKIWLKECQEKFPATRAGSVGEMMANLVL</sequence>
<dbReference type="EMBL" id="KM205023">
    <property type="protein sequence ID" value="AJR28583.1"/>
    <property type="molecule type" value="Viral_cRNA"/>
</dbReference>
<keyword evidence="5" id="KW-0167">Capsid protein</keyword>
<feature type="domain" description="Rhabdovirus nucleocapsid" evidence="12">
    <location>
        <begin position="14"/>
        <end position="357"/>
    </location>
</feature>
<dbReference type="InterPro" id="IPR023331">
    <property type="entry name" value="Rhabdovirus_ncapsid_C"/>
</dbReference>
<proteinExistence type="predicted"/>
<dbReference type="GO" id="GO:0019013">
    <property type="term" value="C:viral nucleocapsid"/>
    <property type="evidence" value="ECO:0007669"/>
    <property type="project" value="UniProtKB-KW"/>
</dbReference>
<reference evidence="13 14" key="1">
    <citation type="journal article" date="2015" name="PLoS Pathog.">
        <title>Evolution of genome size and complexity in the rhabdoviridae.</title>
        <authorList>
            <person name="Walker P.J."/>
            <person name="Firth C."/>
            <person name="Widen S.G."/>
            <person name="Blasdell K.R."/>
            <person name="Guzman H."/>
            <person name="Wood T.G."/>
            <person name="Paradkar P.N."/>
            <person name="Holmes E.C."/>
            <person name="Tesh R.B."/>
            <person name="Vasilakis N."/>
        </authorList>
    </citation>
    <scope>NUCLEOTIDE SEQUENCE [LARGE SCALE GENOMIC DNA]</scope>
    <source>
        <strain evidence="13 14">733646</strain>
    </source>
</reference>
<dbReference type="GeneID" id="37627601"/>
<dbReference type="Pfam" id="PF00945">
    <property type="entry name" value="Rhabdo_ncap"/>
    <property type="match status" value="1"/>
</dbReference>
<dbReference type="InterPro" id="IPR000448">
    <property type="entry name" value="Rhabdo_ncapsid"/>
</dbReference>
<dbReference type="KEGG" id="vg:37627601"/>
<dbReference type="Gene3D" id="1.10.3570.10">
    <property type="entry name" value="Rhabdovirus nucleocapsid protein like domain"/>
    <property type="match status" value="1"/>
</dbReference>